<proteinExistence type="predicted"/>
<dbReference type="AlphaFoldDB" id="A0A7K2IMS0"/>
<protein>
    <submittedName>
        <fullName evidence="2">Membrane fusogenic activity family protein</fullName>
    </submittedName>
</protein>
<accession>A0A7K2IMS0</accession>
<comment type="caution">
    <text evidence="2">The sequence shown here is derived from an EMBL/GenBank/DDBJ whole genome shotgun (WGS) entry which is preliminary data.</text>
</comment>
<name>A0A7K2IMS0_9ACTN</name>
<dbReference type="Proteomes" id="UP000467124">
    <property type="component" value="Unassembled WGS sequence"/>
</dbReference>
<evidence type="ECO:0000256" key="1">
    <source>
        <dbReference type="SAM" id="MobiDB-lite"/>
    </source>
</evidence>
<feature type="compositionally biased region" description="Basic residues" evidence="1">
    <location>
        <begin position="291"/>
        <end position="308"/>
    </location>
</feature>
<reference evidence="2 3" key="1">
    <citation type="journal article" date="2019" name="Nat. Commun.">
        <title>The antimicrobial potential of Streptomyces from insect microbiomes.</title>
        <authorList>
            <person name="Chevrette M.G."/>
            <person name="Carlson C.M."/>
            <person name="Ortega H.E."/>
            <person name="Thomas C."/>
            <person name="Ananiev G.E."/>
            <person name="Barns K.J."/>
            <person name="Book A.J."/>
            <person name="Cagnazzo J."/>
            <person name="Carlos C."/>
            <person name="Flanigan W."/>
            <person name="Grubbs K.J."/>
            <person name="Horn H.A."/>
            <person name="Hoffmann F.M."/>
            <person name="Klassen J.L."/>
            <person name="Knack J.J."/>
            <person name="Lewin G.R."/>
            <person name="McDonald B.R."/>
            <person name="Muller L."/>
            <person name="Melo W.G.P."/>
            <person name="Pinto-Tomas A.A."/>
            <person name="Schmitz A."/>
            <person name="Wendt-Pienkowski E."/>
            <person name="Wildman S."/>
            <person name="Zhao M."/>
            <person name="Zhang F."/>
            <person name="Bugni T.S."/>
            <person name="Andes D.R."/>
            <person name="Pupo M.T."/>
            <person name="Currie C.R."/>
        </authorList>
    </citation>
    <scope>NUCLEOTIDE SEQUENCE [LARGE SCALE GENOMIC DNA]</scope>
    <source>
        <strain evidence="2 3">SID5840</strain>
    </source>
</reference>
<feature type="compositionally biased region" description="Acidic residues" evidence="1">
    <location>
        <begin position="257"/>
        <end position="269"/>
    </location>
</feature>
<feature type="region of interest" description="Disordered" evidence="1">
    <location>
        <begin position="177"/>
        <end position="308"/>
    </location>
</feature>
<organism evidence="2 3">
    <name type="scientific">Nocardiopsis alba</name>
    <dbReference type="NCBI Taxonomy" id="53437"/>
    <lineage>
        <taxon>Bacteria</taxon>
        <taxon>Bacillati</taxon>
        <taxon>Actinomycetota</taxon>
        <taxon>Actinomycetes</taxon>
        <taxon>Streptosporangiales</taxon>
        <taxon>Nocardiopsidaceae</taxon>
        <taxon>Nocardiopsis</taxon>
    </lineage>
</organism>
<evidence type="ECO:0000313" key="2">
    <source>
        <dbReference type="EMBL" id="MYR31146.1"/>
    </source>
</evidence>
<dbReference type="EMBL" id="WWHY01000001">
    <property type="protein sequence ID" value="MYR31146.1"/>
    <property type="molecule type" value="Genomic_DNA"/>
</dbReference>
<feature type="compositionally biased region" description="Low complexity" evidence="1">
    <location>
        <begin position="212"/>
        <end position="227"/>
    </location>
</feature>
<evidence type="ECO:0000313" key="3">
    <source>
        <dbReference type="Proteomes" id="UP000467124"/>
    </source>
</evidence>
<sequence length="308" mass="31908">MMPYIGMVPPLFRVERAEGGSVGSRVMGAPGPVALVSIPGARGPSLLPSFPFLFSFGPIKEYVIMVVDAVRTYLDAANGLTELSRKQAVAAAKSLLKANGSVSPQVAEADGPPPRLGQNIQALAGELIETSQANRAAIADLVRAEVESALERMDMVPRSEYERVVRRVAELERRMAARQPVERVAASRGETSSTSPAPVEGEDDRREPVPAPEASVAADSEAAASTVGSEPVEETAPSSSEPAVEGSSAGEERSEGSDEGSEEAAESEASDASKGASATRAKSRAGNAKTARAKTAPKRGAKGKGGKK</sequence>
<gene>
    <name evidence="2" type="ORF">GTW20_02365</name>
</gene>